<evidence type="ECO:0000256" key="1">
    <source>
        <dbReference type="SAM" id="Phobius"/>
    </source>
</evidence>
<proteinExistence type="predicted"/>
<dbReference type="EMBL" id="FOFB01000025">
    <property type="protein sequence ID" value="SER13903.1"/>
    <property type="molecule type" value="Genomic_DNA"/>
</dbReference>
<dbReference type="InParanoid" id="A0A1H9LSS5"/>
<evidence type="ECO:0000313" key="3">
    <source>
        <dbReference type="Proteomes" id="UP000199021"/>
    </source>
</evidence>
<protein>
    <recommendedName>
        <fullName evidence="4">DUF3995 domain-containing protein</fullName>
    </recommendedName>
</protein>
<dbReference type="STRING" id="478744.SAMN05444359_12536"/>
<keyword evidence="1" id="KW-0472">Membrane</keyword>
<dbReference type="RefSeq" id="WP_175489462.1">
    <property type="nucleotide sequence ID" value="NZ_FOFB01000025.1"/>
</dbReference>
<organism evidence="2 3">
    <name type="scientific">Neolewinella agarilytica</name>
    <dbReference type="NCBI Taxonomy" id="478744"/>
    <lineage>
        <taxon>Bacteria</taxon>
        <taxon>Pseudomonadati</taxon>
        <taxon>Bacteroidota</taxon>
        <taxon>Saprospiria</taxon>
        <taxon>Saprospirales</taxon>
        <taxon>Lewinellaceae</taxon>
        <taxon>Neolewinella</taxon>
    </lineage>
</organism>
<feature type="transmembrane region" description="Helical" evidence="1">
    <location>
        <begin position="85"/>
        <end position="103"/>
    </location>
</feature>
<name>A0A1H9LSS5_9BACT</name>
<reference evidence="3" key="1">
    <citation type="submission" date="2016-10" db="EMBL/GenBank/DDBJ databases">
        <authorList>
            <person name="Varghese N."/>
            <person name="Submissions S."/>
        </authorList>
    </citation>
    <scope>NUCLEOTIDE SEQUENCE [LARGE SCALE GENOMIC DNA]</scope>
    <source>
        <strain evidence="3">DSM 24740</strain>
    </source>
</reference>
<keyword evidence="1" id="KW-1133">Transmembrane helix</keyword>
<keyword evidence="1" id="KW-0812">Transmembrane</keyword>
<feature type="transmembrane region" description="Helical" evidence="1">
    <location>
        <begin position="124"/>
        <end position="144"/>
    </location>
</feature>
<evidence type="ECO:0000313" key="2">
    <source>
        <dbReference type="EMBL" id="SER13903.1"/>
    </source>
</evidence>
<dbReference type="Pfam" id="PF13160">
    <property type="entry name" value="DUF3995"/>
    <property type="match status" value="1"/>
</dbReference>
<sequence>MIPFLSITLFAVFAFLSGMHFYWVAGGRRALDGAMLPEMWEQVMRPERQWSFRLMTLVVAIGLGLMAYLMLSYWKGDIPALLLPYRPWITLGVAAIFTIRAVGDFKKVGLFQRGQTGIFAERDKAIYSPLCVVLAVGSFLLWWLG</sequence>
<dbReference type="InterPro" id="IPR025058">
    <property type="entry name" value="DUF3995"/>
</dbReference>
<feature type="transmembrane region" description="Helical" evidence="1">
    <location>
        <begin position="6"/>
        <end position="25"/>
    </location>
</feature>
<gene>
    <name evidence="2" type="ORF">SAMN05444359_12536</name>
</gene>
<feature type="transmembrane region" description="Helical" evidence="1">
    <location>
        <begin position="54"/>
        <end position="73"/>
    </location>
</feature>
<evidence type="ECO:0008006" key="4">
    <source>
        <dbReference type="Google" id="ProtNLM"/>
    </source>
</evidence>
<keyword evidence="3" id="KW-1185">Reference proteome</keyword>
<dbReference type="Proteomes" id="UP000199021">
    <property type="component" value="Unassembled WGS sequence"/>
</dbReference>
<dbReference type="AlphaFoldDB" id="A0A1H9LSS5"/>
<accession>A0A1H9LSS5</accession>